<evidence type="ECO:0000256" key="6">
    <source>
        <dbReference type="ARBA" id="ARBA00024998"/>
    </source>
</evidence>
<dbReference type="InterPro" id="IPR009019">
    <property type="entry name" value="KH_sf_prok-type"/>
</dbReference>
<dbReference type="InterPro" id="IPR015946">
    <property type="entry name" value="KH_dom-like_a/b"/>
</dbReference>
<dbReference type="PANTHER" id="PTHR11760">
    <property type="entry name" value="30S/40S RIBOSOMAL PROTEIN S3"/>
    <property type="match status" value="1"/>
</dbReference>
<comment type="subunit">
    <text evidence="8">Part of the 30S ribosomal subunit. Forms a tight complex with proteins S10 and S14.</text>
</comment>
<evidence type="ECO:0000256" key="4">
    <source>
        <dbReference type="ARBA" id="ARBA00022980"/>
    </source>
</evidence>
<dbReference type="Pfam" id="PF00189">
    <property type="entry name" value="Ribosomal_S3_C"/>
    <property type="match status" value="1"/>
</dbReference>
<dbReference type="InterPro" id="IPR057258">
    <property type="entry name" value="Ribosomal_uS3"/>
</dbReference>
<dbReference type="Gene3D" id="3.30.300.20">
    <property type="match status" value="1"/>
</dbReference>
<evidence type="ECO:0000256" key="3">
    <source>
        <dbReference type="ARBA" id="ARBA00022884"/>
    </source>
</evidence>
<dbReference type="GO" id="GO:0019843">
    <property type="term" value="F:rRNA binding"/>
    <property type="evidence" value="ECO:0007669"/>
    <property type="project" value="UniProtKB-UniRule"/>
</dbReference>
<organism evidence="11 12">
    <name type="scientific">Candidatus Woesebacteria bacterium GW2011_GWC2_31_9</name>
    <dbReference type="NCBI Taxonomy" id="1618586"/>
    <lineage>
        <taxon>Bacteria</taxon>
        <taxon>Candidatus Woeseibacteriota</taxon>
    </lineage>
</organism>
<keyword evidence="4 8" id="KW-0689">Ribosomal protein</keyword>
<dbReference type="PROSITE" id="PS00548">
    <property type="entry name" value="RIBOSOMAL_S3"/>
    <property type="match status" value="1"/>
</dbReference>
<dbReference type="PATRIC" id="fig|1618586.3.peg.107"/>
<dbReference type="PROSITE" id="PS50823">
    <property type="entry name" value="KH_TYPE_2"/>
    <property type="match status" value="1"/>
</dbReference>
<dbReference type="GO" id="GO:0006412">
    <property type="term" value="P:translation"/>
    <property type="evidence" value="ECO:0007669"/>
    <property type="project" value="UniProtKB-UniRule"/>
</dbReference>
<evidence type="ECO:0000313" key="12">
    <source>
        <dbReference type="Proteomes" id="UP000034803"/>
    </source>
</evidence>
<dbReference type="PANTHER" id="PTHR11760:SF19">
    <property type="entry name" value="SMALL RIBOSOMAL SUBUNIT PROTEIN US3C"/>
    <property type="match status" value="1"/>
</dbReference>
<evidence type="ECO:0000256" key="9">
    <source>
        <dbReference type="RuleBase" id="RU003624"/>
    </source>
</evidence>
<dbReference type="InterPro" id="IPR004044">
    <property type="entry name" value="KH_dom_type_2"/>
</dbReference>
<dbReference type="SUPFAM" id="SSF54814">
    <property type="entry name" value="Prokaryotic type KH domain (KH-domain type II)"/>
    <property type="match status" value="1"/>
</dbReference>
<feature type="domain" description="KH type-2" evidence="10">
    <location>
        <begin position="39"/>
        <end position="116"/>
    </location>
</feature>
<dbReference type="GO" id="GO:0003735">
    <property type="term" value="F:structural constituent of ribosome"/>
    <property type="evidence" value="ECO:0007669"/>
    <property type="project" value="InterPro"/>
</dbReference>
<name>A0A0G0BM54_9BACT</name>
<dbReference type="CDD" id="cd02412">
    <property type="entry name" value="KH-II_30S_S3"/>
    <property type="match status" value="1"/>
</dbReference>
<evidence type="ECO:0000256" key="7">
    <source>
        <dbReference type="ARBA" id="ARBA00035257"/>
    </source>
</evidence>
<comment type="caution">
    <text evidence="11">The sequence shown here is derived from an EMBL/GenBank/DDBJ whole genome shotgun (WGS) entry which is preliminary data.</text>
</comment>
<dbReference type="InterPro" id="IPR036419">
    <property type="entry name" value="Ribosomal_S3_C_sf"/>
</dbReference>
<comment type="similarity">
    <text evidence="1 8 9">Belongs to the universal ribosomal protein uS3 family.</text>
</comment>
<dbReference type="HAMAP" id="MF_01309_B">
    <property type="entry name" value="Ribosomal_uS3_B"/>
    <property type="match status" value="1"/>
</dbReference>
<dbReference type="GO" id="GO:0022627">
    <property type="term" value="C:cytosolic small ribosomal subunit"/>
    <property type="evidence" value="ECO:0007669"/>
    <property type="project" value="TreeGrafter"/>
</dbReference>
<evidence type="ECO:0000313" key="11">
    <source>
        <dbReference type="EMBL" id="KKP32097.1"/>
    </source>
</evidence>
<dbReference type="InterPro" id="IPR001351">
    <property type="entry name" value="Ribosomal_uS3_C"/>
</dbReference>
<evidence type="ECO:0000256" key="5">
    <source>
        <dbReference type="ARBA" id="ARBA00023274"/>
    </source>
</evidence>
<evidence type="ECO:0000259" key="10">
    <source>
        <dbReference type="PROSITE" id="PS50823"/>
    </source>
</evidence>
<sequence length="217" mass="24332">MGQKVNPIGFRTGRTIGWKSRWFSNNNLYKHLLLEDIKIREALMKKLTVAGIVGVEIERLPKSIVIIVSVSRPGVVIGRGGSGIEELKKFIVEILKTSKVTKVESLKIDLKVNEVKSPELSAYLVAERIASDLEKRIPHRRSVTKAMERVMMARAGGIKIVLGGRINGAEISRVEKFHQGSVPTQTLREDIDYAEIPALTKRGYVGVKVWIHRKEEV</sequence>
<dbReference type="SUPFAM" id="SSF54821">
    <property type="entry name" value="Ribosomal protein S3 C-terminal domain"/>
    <property type="match status" value="1"/>
</dbReference>
<dbReference type="Gene3D" id="3.30.1140.32">
    <property type="entry name" value="Ribosomal protein S3, C-terminal domain"/>
    <property type="match status" value="1"/>
</dbReference>
<keyword evidence="3 8" id="KW-0694">RNA-binding</keyword>
<dbReference type="GO" id="GO:0003729">
    <property type="term" value="F:mRNA binding"/>
    <property type="evidence" value="ECO:0007669"/>
    <property type="project" value="UniProtKB-UniRule"/>
</dbReference>
<evidence type="ECO:0000256" key="8">
    <source>
        <dbReference type="HAMAP-Rule" id="MF_01309"/>
    </source>
</evidence>
<reference evidence="11 12" key="1">
    <citation type="journal article" date="2015" name="Nature">
        <title>rRNA introns, odd ribosomes, and small enigmatic genomes across a large radiation of phyla.</title>
        <authorList>
            <person name="Brown C.T."/>
            <person name="Hug L.A."/>
            <person name="Thomas B.C."/>
            <person name="Sharon I."/>
            <person name="Castelle C.J."/>
            <person name="Singh A."/>
            <person name="Wilkins M.J."/>
            <person name="Williams K.H."/>
            <person name="Banfield J.F."/>
        </authorList>
    </citation>
    <scope>NUCLEOTIDE SEQUENCE [LARGE SCALE GENOMIC DNA]</scope>
</reference>
<gene>
    <name evidence="8" type="primary">rpsC</name>
    <name evidence="11" type="ORF">UR21_C0002G0016</name>
</gene>
<dbReference type="NCBIfam" id="TIGR01009">
    <property type="entry name" value="rpsC_bact"/>
    <property type="match status" value="1"/>
</dbReference>
<evidence type="ECO:0000256" key="1">
    <source>
        <dbReference type="ARBA" id="ARBA00010761"/>
    </source>
</evidence>
<dbReference type="SMART" id="SM00322">
    <property type="entry name" value="KH"/>
    <property type="match status" value="1"/>
</dbReference>
<dbReference type="InterPro" id="IPR004087">
    <property type="entry name" value="KH_dom"/>
</dbReference>
<dbReference type="Proteomes" id="UP000034803">
    <property type="component" value="Unassembled WGS sequence"/>
</dbReference>
<comment type="function">
    <text evidence="6 8">Binds the lower part of the 30S subunit head. Binds mRNA in the 70S ribosome, positioning it for translation.</text>
</comment>
<dbReference type="AlphaFoldDB" id="A0A0G0BM54"/>
<keyword evidence="5 8" id="KW-0687">Ribonucleoprotein</keyword>
<dbReference type="InterPro" id="IPR005704">
    <property type="entry name" value="Ribosomal_uS3_bac-typ"/>
</dbReference>
<dbReference type="Pfam" id="PF07650">
    <property type="entry name" value="KH_2"/>
    <property type="match status" value="1"/>
</dbReference>
<dbReference type="InterPro" id="IPR018280">
    <property type="entry name" value="Ribosomal_uS3_CS"/>
</dbReference>
<dbReference type="FunFam" id="3.30.300.20:FF:000001">
    <property type="entry name" value="30S ribosomal protein S3"/>
    <property type="match status" value="1"/>
</dbReference>
<evidence type="ECO:0000256" key="2">
    <source>
        <dbReference type="ARBA" id="ARBA00022730"/>
    </source>
</evidence>
<protein>
    <recommendedName>
        <fullName evidence="7 8">Small ribosomal subunit protein uS3</fullName>
    </recommendedName>
</protein>
<keyword evidence="2 8" id="KW-0699">rRNA-binding</keyword>
<proteinExistence type="inferred from homology"/>
<accession>A0A0G0BM54</accession>
<dbReference type="EMBL" id="LBOI01000002">
    <property type="protein sequence ID" value="KKP32097.1"/>
    <property type="molecule type" value="Genomic_DNA"/>
</dbReference>